<evidence type="ECO:0000256" key="2">
    <source>
        <dbReference type="PIRSR" id="PIRSR613078-2"/>
    </source>
</evidence>
<gene>
    <name evidence="3" type="ORF">EC604_08100</name>
</gene>
<dbReference type="PANTHER" id="PTHR48100:SF1">
    <property type="entry name" value="HISTIDINE PHOSPHATASE FAMILY PROTEIN-RELATED"/>
    <property type="match status" value="1"/>
</dbReference>
<dbReference type="PANTHER" id="PTHR48100">
    <property type="entry name" value="BROAD-SPECIFICITY PHOSPHATASE YOR283W-RELATED"/>
    <property type="match status" value="1"/>
</dbReference>
<dbReference type="InterPro" id="IPR050275">
    <property type="entry name" value="PGM_Phosphatase"/>
</dbReference>
<dbReference type="SMART" id="SM00855">
    <property type="entry name" value="PGAM"/>
    <property type="match status" value="1"/>
</dbReference>
<sequence length="204" mass="23237">MHRKVYFMRHGETEDNVISRLSTKPPGPSLTSLGRKQAEDLRVQIVDKDISLIYSSPLTRAIETAEIMNQNYNVNIIQDHRISELLVGDNEGRNDQAVFDELDTVWKEWSLKNNLGMLAGPNGETAEQVLSRCRSFIEDLIAKDDSESVLVVAHSGVLQLLLGHLCTNLEPIFCYDNWLRNCQLVETEIRDNQLYCTKWGDTLC</sequence>
<dbReference type="OrthoDB" id="9782128at2"/>
<dbReference type="Pfam" id="PF00300">
    <property type="entry name" value="His_Phos_1"/>
    <property type="match status" value="1"/>
</dbReference>
<feature type="binding site" evidence="2">
    <location>
        <begin position="9"/>
        <end position="16"/>
    </location>
    <ligand>
        <name>substrate</name>
    </ligand>
</feature>
<feature type="active site" description="Proton donor/acceptor" evidence="1">
    <location>
        <position position="84"/>
    </location>
</feature>
<proteinExistence type="predicted"/>
<dbReference type="GO" id="GO:0005737">
    <property type="term" value="C:cytoplasm"/>
    <property type="evidence" value="ECO:0007669"/>
    <property type="project" value="TreeGrafter"/>
</dbReference>
<dbReference type="InterPro" id="IPR029033">
    <property type="entry name" value="His_PPase_superfam"/>
</dbReference>
<dbReference type="SUPFAM" id="SSF53254">
    <property type="entry name" value="Phosphoglycerate mutase-like"/>
    <property type="match status" value="1"/>
</dbReference>
<dbReference type="RefSeq" id="WP_123063672.1">
    <property type="nucleotide sequence ID" value="NZ_RIAS01000003.1"/>
</dbReference>
<evidence type="ECO:0000256" key="1">
    <source>
        <dbReference type="PIRSR" id="PIRSR613078-1"/>
    </source>
</evidence>
<organism evidence="3 4">
    <name type="scientific">Paenibacillus amylolyticus</name>
    <dbReference type="NCBI Taxonomy" id="1451"/>
    <lineage>
        <taxon>Bacteria</taxon>
        <taxon>Bacillati</taxon>
        <taxon>Bacillota</taxon>
        <taxon>Bacilli</taxon>
        <taxon>Bacillales</taxon>
        <taxon>Paenibacillaceae</taxon>
        <taxon>Paenibacillus</taxon>
    </lineage>
</organism>
<dbReference type="GO" id="GO:0016791">
    <property type="term" value="F:phosphatase activity"/>
    <property type="evidence" value="ECO:0007669"/>
    <property type="project" value="TreeGrafter"/>
</dbReference>
<comment type="caution">
    <text evidence="3">The sequence shown here is derived from an EMBL/GenBank/DDBJ whole genome shotgun (WGS) entry which is preliminary data.</text>
</comment>
<dbReference type="CDD" id="cd07067">
    <property type="entry name" value="HP_PGM_like"/>
    <property type="match status" value="1"/>
</dbReference>
<protein>
    <submittedName>
        <fullName evidence="3">Histidine phosphatase family protein</fullName>
    </submittedName>
</protein>
<reference evidence="3 4" key="1">
    <citation type="journal article" date="2019" name="J. Ind. Microbiol. Biotechnol.">
        <title>Paenibacillus amylolyticus 27C64 has a diverse set of carbohydrate-active enzymes and complete pectin deconstruction system.</title>
        <authorList>
            <person name="Keggi C."/>
            <person name="Doran-Peterson J."/>
        </authorList>
    </citation>
    <scope>NUCLEOTIDE SEQUENCE [LARGE SCALE GENOMIC DNA]</scope>
    <source>
        <strain evidence="3 4">27C64</strain>
    </source>
</reference>
<feature type="active site" description="Tele-phosphohistidine intermediate" evidence="1">
    <location>
        <position position="10"/>
    </location>
</feature>
<evidence type="ECO:0000313" key="3">
    <source>
        <dbReference type="EMBL" id="KAA8783807.1"/>
    </source>
</evidence>
<dbReference type="EMBL" id="RIAS01000003">
    <property type="protein sequence ID" value="KAA8783807.1"/>
    <property type="molecule type" value="Genomic_DNA"/>
</dbReference>
<accession>A0A5M9WQA7</accession>
<dbReference type="Proteomes" id="UP000323664">
    <property type="component" value="Unassembled WGS sequence"/>
</dbReference>
<feature type="binding site" evidence="2">
    <location>
        <position position="60"/>
    </location>
    <ligand>
        <name>substrate</name>
    </ligand>
</feature>
<dbReference type="AlphaFoldDB" id="A0A5M9WQA7"/>
<dbReference type="InterPro" id="IPR013078">
    <property type="entry name" value="His_Pase_superF_clade-1"/>
</dbReference>
<dbReference type="Gene3D" id="3.40.50.1240">
    <property type="entry name" value="Phosphoglycerate mutase-like"/>
    <property type="match status" value="1"/>
</dbReference>
<dbReference type="PIRSF" id="PIRSF000709">
    <property type="entry name" value="6PFK_2-Ptase"/>
    <property type="match status" value="1"/>
</dbReference>
<name>A0A5M9WQA7_PAEAM</name>
<evidence type="ECO:0000313" key="4">
    <source>
        <dbReference type="Proteomes" id="UP000323664"/>
    </source>
</evidence>